<organismHost>
    <name type="scientific">Pseudomonas aeruginosa</name>
    <dbReference type="NCBI Taxonomy" id="287"/>
</organismHost>
<dbReference type="OrthoDB" id="40216at10239"/>
<accession>F8SJH0</accession>
<proteinExistence type="predicted"/>
<sequence length="144" mass="17398">MSKVVPFIPQWKRDQNNYDHRYSWVVTQHRDYMFIERRVYYRRRKQGDIQFDTIQVIHLGKDRHFTFVQRGNDPMPEFSMAWLIGEFDNVNKARYSAFYATETIADLQALAKRQNIVIATWAIAFNKEVVITPERLLWSDVRHE</sequence>
<gene>
    <name evidence="1" type="primary">334</name>
</gene>
<dbReference type="RefSeq" id="YP_009217413.1">
    <property type="nucleotide sequence ID" value="NC_028999.1"/>
</dbReference>
<organism evidence="1 2">
    <name type="scientific">Pseudomonas phage PhiPA3</name>
    <name type="common">Pseudomonas aeruginosa phage PhiPA3</name>
    <dbReference type="NCBI Taxonomy" id="998086"/>
    <lineage>
        <taxon>Viruses</taxon>
        <taxon>Duplodnaviria</taxon>
        <taxon>Heunggongvirae</taxon>
        <taxon>Uroviricota</taxon>
        <taxon>Caudoviricetes</taxon>
        <taxon>Chimalliviridae</taxon>
        <taxon>Miltoncavirus</taxon>
        <taxon>Miltoncavirus PhiPA3</taxon>
    </lineage>
</organism>
<evidence type="ECO:0000313" key="2">
    <source>
        <dbReference type="Proteomes" id="UP000008388"/>
    </source>
</evidence>
<reference evidence="1 2" key="1">
    <citation type="journal article" date="2011" name="Microbiology">
        <title>The Pseudomonas aeruginosa generalized transducing phage phiPA3 is a new member of the phiKZ-like group of 'jumbo' phages, and infects model laboratory strains and clinical isolates from cystic fibrosis patients.</title>
        <authorList>
            <person name="Monson R."/>
            <person name="Foulds I."/>
            <person name="Foweraker J."/>
            <person name="Welch M."/>
            <person name="Salmond G.P."/>
        </authorList>
    </citation>
    <scope>NUCLEOTIDE SEQUENCE [LARGE SCALE GENOMIC DNA]</scope>
</reference>
<dbReference type="KEGG" id="vg:26643862"/>
<protein>
    <submittedName>
        <fullName evidence="1">Uncharacterized protein 334</fullName>
    </submittedName>
</protein>
<dbReference type="Proteomes" id="UP000008388">
    <property type="component" value="Segment"/>
</dbReference>
<keyword evidence="2" id="KW-1185">Reference proteome</keyword>
<evidence type="ECO:0000313" key="1">
    <source>
        <dbReference type="EMBL" id="AEH03757.1"/>
    </source>
</evidence>
<dbReference type="GeneID" id="26643862"/>
<name>F8SJH0_BPPA3</name>
<dbReference type="EMBL" id="HQ630627">
    <property type="protein sequence ID" value="AEH03757.1"/>
    <property type="molecule type" value="Genomic_DNA"/>
</dbReference>